<feature type="compositionally biased region" description="Low complexity" evidence="1">
    <location>
        <begin position="21"/>
        <end position="89"/>
    </location>
</feature>
<evidence type="ECO:0000313" key="4">
    <source>
        <dbReference type="Proteomes" id="UP001601288"/>
    </source>
</evidence>
<keyword evidence="4" id="KW-1185">Reference proteome</keyword>
<evidence type="ECO:0000256" key="1">
    <source>
        <dbReference type="SAM" id="MobiDB-lite"/>
    </source>
</evidence>
<evidence type="ECO:0008006" key="5">
    <source>
        <dbReference type="Google" id="ProtNLM"/>
    </source>
</evidence>
<dbReference type="Proteomes" id="UP001601288">
    <property type="component" value="Unassembled WGS sequence"/>
</dbReference>
<comment type="caution">
    <text evidence="3">The sequence shown here is derived from an EMBL/GenBank/DDBJ whole genome shotgun (WGS) entry which is preliminary data.</text>
</comment>
<protein>
    <recommendedName>
        <fullName evidence="5">Lipoprotein</fullName>
    </recommendedName>
</protein>
<dbReference type="EMBL" id="JBIAFP010000016">
    <property type="protein sequence ID" value="MFE9228069.1"/>
    <property type="molecule type" value="Genomic_DNA"/>
</dbReference>
<evidence type="ECO:0000313" key="3">
    <source>
        <dbReference type="EMBL" id="MFE9228069.1"/>
    </source>
</evidence>
<organism evidence="3 4">
    <name type="scientific">Streptomyces massasporeus</name>
    <dbReference type="NCBI Taxonomy" id="67324"/>
    <lineage>
        <taxon>Bacteria</taxon>
        <taxon>Bacillati</taxon>
        <taxon>Actinomycetota</taxon>
        <taxon>Actinomycetes</taxon>
        <taxon>Kitasatosporales</taxon>
        <taxon>Streptomycetaceae</taxon>
        <taxon>Streptomyces</taxon>
    </lineage>
</organism>
<keyword evidence="2" id="KW-0732">Signal</keyword>
<feature type="compositionally biased region" description="Polar residues" evidence="1">
    <location>
        <begin position="91"/>
        <end position="102"/>
    </location>
</feature>
<dbReference type="PROSITE" id="PS51257">
    <property type="entry name" value="PROKAR_LIPOPROTEIN"/>
    <property type="match status" value="1"/>
</dbReference>
<sequence>MPGRRSTSVMAVLGGVLVLAGCQNPSGSHAAAGTPSASPPSTRVSEPAGTPSNGAATTASASPTGTPTTTSTPSHTSAAPVRAASPARSGTPPTSASPDCRNLTVSSEVKAAVTRAYQASFPRFVHVRPMPYQFFYGQCGGVRYAATRFEAIAGATHEELVGMQDEGSATQYFRRAAGGSWTYVTSDGSPRGPHGCGDVPQIPGALSATWGDCAIVR</sequence>
<gene>
    <name evidence="3" type="ORF">ACFYM3_26230</name>
</gene>
<evidence type="ECO:0000256" key="2">
    <source>
        <dbReference type="SAM" id="SignalP"/>
    </source>
</evidence>
<feature type="signal peptide" evidence="2">
    <location>
        <begin position="1"/>
        <end position="30"/>
    </location>
</feature>
<feature type="chain" id="PRO_5046913242" description="Lipoprotein" evidence="2">
    <location>
        <begin position="31"/>
        <end position="217"/>
    </location>
</feature>
<reference evidence="3 4" key="1">
    <citation type="submission" date="2024-10" db="EMBL/GenBank/DDBJ databases">
        <title>The Natural Products Discovery Center: Release of the First 8490 Sequenced Strains for Exploring Actinobacteria Biosynthetic Diversity.</title>
        <authorList>
            <person name="Kalkreuter E."/>
            <person name="Kautsar S.A."/>
            <person name="Yang D."/>
            <person name="Bader C.D."/>
            <person name="Teijaro C.N."/>
            <person name="Fluegel L."/>
            <person name="Davis C.M."/>
            <person name="Simpson J.R."/>
            <person name="Lauterbach L."/>
            <person name="Steele A.D."/>
            <person name="Gui C."/>
            <person name="Meng S."/>
            <person name="Li G."/>
            <person name="Viehrig K."/>
            <person name="Ye F."/>
            <person name="Su P."/>
            <person name="Kiefer A.F."/>
            <person name="Nichols A."/>
            <person name="Cepeda A.J."/>
            <person name="Yan W."/>
            <person name="Fan B."/>
            <person name="Jiang Y."/>
            <person name="Adhikari A."/>
            <person name="Zheng C.-J."/>
            <person name="Schuster L."/>
            <person name="Cowan T.M."/>
            <person name="Smanski M.J."/>
            <person name="Chevrette M.G."/>
            <person name="De Carvalho L.P.S."/>
            <person name="Shen B."/>
        </authorList>
    </citation>
    <scope>NUCLEOTIDE SEQUENCE [LARGE SCALE GENOMIC DNA]</scope>
    <source>
        <strain evidence="3 4">NPDC007066</strain>
    </source>
</reference>
<dbReference type="RefSeq" id="WP_358287843.1">
    <property type="nucleotide sequence ID" value="NZ_JBEYGJ010000032.1"/>
</dbReference>
<proteinExistence type="predicted"/>
<accession>A0ABW6LJI2</accession>
<name>A0ABW6LJI2_9ACTN</name>
<feature type="region of interest" description="Disordered" evidence="1">
    <location>
        <begin position="21"/>
        <end position="102"/>
    </location>
</feature>